<dbReference type="SMART" id="SM00382">
    <property type="entry name" value="AAA"/>
    <property type="match status" value="1"/>
</dbReference>
<accession>A0AAW9NVW1</accession>
<feature type="transmembrane region" description="Helical" evidence="8">
    <location>
        <begin position="249"/>
        <end position="270"/>
    </location>
</feature>
<sequence length="579" mass="63468">MEQSSKTKSGAFQSFITLLKGLNWPVGMIIIALSITLAETVASLVLPLVTMNLVDNLTTELFNWRMLAIILAVFLVQAVAGGVSFYLLTFIGERIVADLREKLWHKVLRLPVHYYDTNETGATMSRITQDTTTLKTLITQQMVQVISGAISITGAIILLFIIDWKMTLILLISVPVSLLIMMPLGKIMQKIAIATQSEMASFSGLLGRILADIRLVKAYNAEPFENERGNKAIRSLFGYGLKEARVQALISPIMTLLMMLVLVVILGYGGTQVASGALSAGALVAIIFYLFQIIVPFAQMATFFTSFQKAMGATERIQEIFSMPSEPSALDQPATQGTIAFEQVGFQYNEAKQILQNLSFAAYPGTVTALVGPSGGGKTTIFSLLERFYEPTNGRITFNNKAISTFDLQAWRSKIGYVSQESPLLSGTIADNIMYGMKQPPSEEQLRAAAKAANALQFIDELPEGFATEVGERGMKLSGGQRQRIAIARALLHNPQILLLDEATSNLDSGSEIYVQEALQRLMHGRTTFIIAHRLATILHADTILFIEKGQITGQGTHEELLANHELYREFSAGQGLVE</sequence>
<evidence type="ECO:0000256" key="7">
    <source>
        <dbReference type="ARBA" id="ARBA00023136"/>
    </source>
</evidence>
<feature type="transmembrane region" description="Helical" evidence="8">
    <location>
        <begin position="66"/>
        <end position="92"/>
    </location>
</feature>
<dbReference type="Gene3D" id="3.40.50.300">
    <property type="entry name" value="P-loop containing nucleotide triphosphate hydrolases"/>
    <property type="match status" value="1"/>
</dbReference>
<dbReference type="GO" id="GO:0005524">
    <property type="term" value="F:ATP binding"/>
    <property type="evidence" value="ECO:0007669"/>
    <property type="project" value="UniProtKB-KW"/>
</dbReference>
<dbReference type="Pfam" id="PF00664">
    <property type="entry name" value="ABC_membrane"/>
    <property type="match status" value="1"/>
</dbReference>
<protein>
    <submittedName>
        <fullName evidence="11">ABC transporter ATP-binding protein</fullName>
    </submittedName>
</protein>
<feature type="transmembrane region" description="Helical" evidence="8">
    <location>
        <begin position="276"/>
        <end position="298"/>
    </location>
</feature>
<dbReference type="EMBL" id="JARSFG010000042">
    <property type="protein sequence ID" value="MEC1180717.1"/>
    <property type="molecule type" value="Genomic_DNA"/>
</dbReference>
<dbReference type="GO" id="GO:0016887">
    <property type="term" value="F:ATP hydrolysis activity"/>
    <property type="evidence" value="ECO:0007669"/>
    <property type="project" value="InterPro"/>
</dbReference>
<dbReference type="PROSITE" id="PS50929">
    <property type="entry name" value="ABC_TM1F"/>
    <property type="match status" value="1"/>
</dbReference>
<evidence type="ECO:0000256" key="4">
    <source>
        <dbReference type="ARBA" id="ARBA00022741"/>
    </source>
</evidence>
<comment type="caution">
    <text evidence="11">The sequence shown here is derived from an EMBL/GenBank/DDBJ whole genome shotgun (WGS) entry which is preliminary data.</text>
</comment>
<dbReference type="AlphaFoldDB" id="A0AAW9NVW1"/>
<evidence type="ECO:0000313" key="11">
    <source>
        <dbReference type="EMBL" id="MEC1180717.1"/>
    </source>
</evidence>
<dbReference type="InterPro" id="IPR027417">
    <property type="entry name" value="P-loop_NTPase"/>
</dbReference>
<evidence type="ECO:0000256" key="3">
    <source>
        <dbReference type="ARBA" id="ARBA00022692"/>
    </source>
</evidence>
<dbReference type="RefSeq" id="WP_326125212.1">
    <property type="nucleotide sequence ID" value="NZ_JARSFG010000042.1"/>
</dbReference>
<proteinExistence type="inferred from homology"/>
<dbReference type="Gene3D" id="1.20.1560.10">
    <property type="entry name" value="ABC transporter type 1, transmembrane domain"/>
    <property type="match status" value="1"/>
</dbReference>
<evidence type="ECO:0000256" key="5">
    <source>
        <dbReference type="ARBA" id="ARBA00022840"/>
    </source>
</evidence>
<evidence type="ECO:0000259" key="10">
    <source>
        <dbReference type="PROSITE" id="PS50929"/>
    </source>
</evidence>
<dbReference type="PANTHER" id="PTHR43394">
    <property type="entry name" value="ATP-DEPENDENT PERMEASE MDL1, MITOCHONDRIAL"/>
    <property type="match status" value="1"/>
</dbReference>
<comment type="similarity">
    <text evidence="2">Belongs to the ABC transporter superfamily.</text>
</comment>
<organism evidence="11 12">
    <name type="scientific">Metasolibacillus meyeri</name>
    <dbReference type="NCBI Taxonomy" id="1071052"/>
    <lineage>
        <taxon>Bacteria</taxon>
        <taxon>Bacillati</taxon>
        <taxon>Bacillota</taxon>
        <taxon>Bacilli</taxon>
        <taxon>Bacillales</taxon>
        <taxon>Caryophanaceae</taxon>
        <taxon>Metasolibacillus</taxon>
    </lineage>
</organism>
<feature type="domain" description="ABC transmembrane type-1" evidence="10">
    <location>
        <begin position="30"/>
        <end position="309"/>
    </location>
</feature>
<dbReference type="SUPFAM" id="SSF52540">
    <property type="entry name" value="P-loop containing nucleoside triphosphate hydrolases"/>
    <property type="match status" value="1"/>
</dbReference>
<comment type="subcellular location">
    <subcellularLocation>
        <location evidence="1">Cell membrane</location>
        <topology evidence="1">Multi-pass membrane protein</topology>
    </subcellularLocation>
</comment>
<evidence type="ECO:0000256" key="6">
    <source>
        <dbReference type="ARBA" id="ARBA00022989"/>
    </source>
</evidence>
<evidence type="ECO:0000313" key="12">
    <source>
        <dbReference type="Proteomes" id="UP001344888"/>
    </source>
</evidence>
<evidence type="ECO:0000256" key="8">
    <source>
        <dbReference type="SAM" id="Phobius"/>
    </source>
</evidence>
<feature type="transmembrane region" description="Helical" evidence="8">
    <location>
        <begin position="142"/>
        <end position="162"/>
    </location>
</feature>
<dbReference type="FunFam" id="3.40.50.300:FF:000218">
    <property type="entry name" value="Multidrug ABC transporter ATP-binding protein"/>
    <property type="match status" value="1"/>
</dbReference>
<dbReference type="PROSITE" id="PS00211">
    <property type="entry name" value="ABC_TRANSPORTER_1"/>
    <property type="match status" value="1"/>
</dbReference>
<keyword evidence="4" id="KW-0547">Nucleotide-binding</keyword>
<dbReference type="InterPro" id="IPR017871">
    <property type="entry name" value="ABC_transporter-like_CS"/>
</dbReference>
<dbReference type="Proteomes" id="UP001344888">
    <property type="component" value="Unassembled WGS sequence"/>
</dbReference>
<dbReference type="SUPFAM" id="SSF90123">
    <property type="entry name" value="ABC transporter transmembrane region"/>
    <property type="match status" value="1"/>
</dbReference>
<feature type="transmembrane region" description="Helical" evidence="8">
    <location>
        <begin position="168"/>
        <end position="185"/>
    </location>
</feature>
<keyword evidence="5 11" id="KW-0067">ATP-binding</keyword>
<dbReference type="PROSITE" id="PS50893">
    <property type="entry name" value="ABC_TRANSPORTER_2"/>
    <property type="match status" value="1"/>
</dbReference>
<dbReference type="InterPro" id="IPR039421">
    <property type="entry name" value="Type_1_exporter"/>
</dbReference>
<dbReference type="PANTHER" id="PTHR43394:SF1">
    <property type="entry name" value="ATP-BINDING CASSETTE SUB-FAMILY B MEMBER 10, MITOCHONDRIAL"/>
    <property type="match status" value="1"/>
</dbReference>
<keyword evidence="3 8" id="KW-0812">Transmembrane</keyword>
<evidence type="ECO:0000256" key="2">
    <source>
        <dbReference type="ARBA" id="ARBA00005417"/>
    </source>
</evidence>
<gene>
    <name evidence="11" type="ORF">P9B03_19865</name>
</gene>
<dbReference type="GO" id="GO:0015421">
    <property type="term" value="F:ABC-type oligopeptide transporter activity"/>
    <property type="evidence" value="ECO:0007669"/>
    <property type="project" value="TreeGrafter"/>
</dbReference>
<reference evidence="11 12" key="1">
    <citation type="submission" date="2023-03" db="EMBL/GenBank/DDBJ databases">
        <title>Bacillus Genome Sequencing.</title>
        <authorList>
            <person name="Dunlap C."/>
        </authorList>
    </citation>
    <scope>NUCLEOTIDE SEQUENCE [LARGE SCALE GENOMIC DNA]</scope>
    <source>
        <strain evidence="11 12">B-59205</strain>
    </source>
</reference>
<feature type="transmembrane region" description="Helical" evidence="8">
    <location>
        <begin position="21"/>
        <end position="46"/>
    </location>
</feature>
<feature type="domain" description="ABC transporter" evidence="9">
    <location>
        <begin position="339"/>
        <end position="574"/>
    </location>
</feature>
<keyword evidence="6 8" id="KW-1133">Transmembrane helix</keyword>
<keyword evidence="12" id="KW-1185">Reference proteome</keyword>
<dbReference type="Pfam" id="PF00005">
    <property type="entry name" value="ABC_tran"/>
    <property type="match status" value="1"/>
</dbReference>
<dbReference type="CDD" id="cd18551">
    <property type="entry name" value="ABC_6TM_LmrA_like"/>
    <property type="match status" value="1"/>
</dbReference>
<dbReference type="InterPro" id="IPR003593">
    <property type="entry name" value="AAA+_ATPase"/>
</dbReference>
<dbReference type="InterPro" id="IPR036640">
    <property type="entry name" value="ABC1_TM_sf"/>
</dbReference>
<dbReference type="InterPro" id="IPR003439">
    <property type="entry name" value="ABC_transporter-like_ATP-bd"/>
</dbReference>
<dbReference type="GO" id="GO:0005886">
    <property type="term" value="C:plasma membrane"/>
    <property type="evidence" value="ECO:0007669"/>
    <property type="project" value="UniProtKB-SubCell"/>
</dbReference>
<keyword evidence="7 8" id="KW-0472">Membrane</keyword>
<evidence type="ECO:0000256" key="1">
    <source>
        <dbReference type="ARBA" id="ARBA00004651"/>
    </source>
</evidence>
<name>A0AAW9NVW1_9BACL</name>
<dbReference type="InterPro" id="IPR011527">
    <property type="entry name" value="ABC1_TM_dom"/>
</dbReference>
<evidence type="ECO:0000259" key="9">
    <source>
        <dbReference type="PROSITE" id="PS50893"/>
    </source>
</evidence>